<comment type="caution">
    <text evidence="1">The sequence shown here is derived from an EMBL/GenBank/DDBJ whole genome shotgun (WGS) entry which is preliminary data.</text>
</comment>
<proteinExistence type="predicted"/>
<protein>
    <submittedName>
        <fullName evidence="1">Uncharacterized protein</fullName>
    </submittedName>
</protein>
<accession>A0ABU4JJQ4</accession>
<name>A0ABU4JJQ4_9FLAO</name>
<dbReference type="Proteomes" id="UP001204439">
    <property type="component" value="Unassembled WGS sequence"/>
</dbReference>
<reference evidence="1 2" key="1">
    <citation type="submission" date="2023-11" db="EMBL/GenBank/DDBJ databases">
        <title>First isolation, identification, and characterization of non-pathogenic Epilithonimonas ginsengisoli isolated from diseased farmed rainbow trout (Oncorhynchus mykiss) in Chile.</title>
        <authorList>
            <person name="Miranda C.D."/>
            <person name="Irgang R."/>
            <person name="Concha C."/>
            <person name="Rojas R."/>
            <person name="Avendano R."/>
        </authorList>
    </citation>
    <scope>NUCLEOTIDE SEQUENCE [LARGE SCALE GENOMIC DNA]</scope>
    <source>
        <strain evidence="1 2">FP99</strain>
    </source>
</reference>
<evidence type="ECO:0000313" key="2">
    <source>
        <dbReference type="Proteomes" id="UP001204439"/>
    </source>
</evidence>
<gene>
    <name evidence="1" type="ORF">NG800_013460</name>
</gene>
<dbReference type="RefSeq" id="WP_063968232.1">
    <property type="nucleotide sequence ID" value="NZ_JAMXLT020000024.1"/>
</dbReference>
<sequence>MKKLLLLPAIFLLIDYELNSYTLQNDHPKLIIVGKITQGVQKLGVAEKETGKLIIPLVYESIRFSKGTIVCEMPNQKGVKTFNENGIQIVAKRK</sequence>
<evidence type="ECO:0000313" key="1">
    <source>
        <dbReference type="EMBL" id="MDW8549927.1"/>
    </source>
</evidence>
<organism evidence="1 2">
    <name type="scientific">Epilithonimonas ginsengisoli</name>
    <dbReference type="NCBI Taxonomy" id="1245592"/>
    <lineage>
        <taxon>Bacteria</taxon>
        <taxon>Pseudomonadati</taxon>
        <taxon>Bacteroidota</taxon>
        <taxon>Flavobacteriia</taxon>
        <taxon>Flavobacteriales</taxon>
        <taxon>Weeksellaceae</taxon>
        <taxon>Chryseobacterium group</taxon>
        <taxon>Epilithonimonas</taxon>
    </lineage>
</organism>
<dbReference type="EMBL" id="JAMXLT020000024">
    <property type="protein sequence ID" value="MDW8549927.1"/>
    <property type="molecule type" value="Genomic_DNA"/>
</dbReference>
<keyword evidence="2" id="KW-1185">Reference proteome</keyword>